<dbReference type="AlphaFoldDB" id="X1FMM5"/>
<dbReference type="Pfam" id="PF01266">
    <property type="entry name" value="DAO"/>
    <property type="match status" value="1"/>
</dbReference>
<comment type="caution">
    <text evidence="2">The sequence shown here is derived from an EMBL/GenBank/DDBJ whole genome shotgun (WGS) entry which is preliminary data.</text>
</comment>
<sequence length="88" mass="9931">VDAEKIRNIIPGINNDGLLGGTYSPEDGSSSPLLAIHAFYRKSKEFGAEYNFNEEVIDITTKNKKITGVKTNKAEYKTHLFLFYQFRG</sequence>
<dbReference type="InterPro" id="IPR006076">
    <property type="entry name" value="FAD-dep_OxRdtase"/>
</dbReference>
<gene>
    <name evidence="2" type="ORF">S01H4_66056</name>
</gene>
<feature type="domain" description="FAD dependent oxidoreductase" evidence="1">
    <location>
        <begin position="1"/>
        <end position="74"/>
    </location>
</feature>
<evidence type="ECO:0000259" key="1">
    <source>
        <dbReference type="Pfam" id="PF01266"/>
    </source>
</evidence>
<organism evidence="2">
    <name type="scientific">marine sediment metagenome</name>
    <dbReference type="NCBI Taxonomy" id="412755"/>
    <lineage>
        <taxon>unclassified sequences</taxon>
        <taxon>metagenomes</taxon>
        <taxon>ecological metagenomes</taxon>
    </lineage>
</organism>
<protein>
    <recommendedName>
        <fullName evidence="1">FAD dependent oxidoreductase domain-containing protein</fullName>
    </recommendedName>
</protein>
<proteinExistence type="predicted"/>
<dbReference type="Gene3D" id="3.30.9.10">
    <property type="entry name" value="D-Amino Acid Oxidase, subunit A, domain 2"/>
    <property type="match status" value="1"/>
</dbReference>
<dbReference type="SUPFAM" id="SSF51905">
    <property type="entry name" value="FAD/NAD(P)-binding domain"/>
    <property type="match status" value="1"/>
</dbReference>
<evidence type="ECO:0000313" key="2">
    <source>
        <dbReference type="EMBL" id="GAH30624.1"/>
    </source>
</evidence>
<feature type="non-terminal residue" evidence="2">
    <location>
        <position position="88"/>
    </location>
</feature>
<dbReference type="Gene3D" id="3.50.50.60">
    <property type="entry name" value="FAD/NAD(P)-binding domain"/>
    <property type="match status" value="1"/>
</dbReference>
<reference evidence="2" key="1">
    <citation type="journal article" date="2014" name="Front. Microbiol.">
        <title>High frequency of phylogenetically diverse reductive dehalogenase-homologous genes in deep subseafloor sedimentary metagenomes.</title>
        <authorList>
            <person name="Kawai M."/>
            <person name="Futagami T."/>
            <person name="Toyoda A."/>
            <person name="Takaki Y."/>
            <person name="Nishi S."/>
            <person name="Hori S."/>
            <person name="Arai W."/>
            <person name="Tsubouchi T."/>
            <person name="Morono Y."/>
            <person name="Uchiyama I."/>
            <person name="Ito T."/>
            <person name="Fujiyama A."/>
            <person name="Inagaki F."/>
            <person name="Takami H."/>
        </authorList>
    </citation>
    <scope>NUCLEOTIDE SEQUENCE</scope>
    <source>
        <strain evidence="2">Expedition CK06-06</strain>
    </source>
</reference>
<name>X1FMM5_9ZZZZ</name>
<feature type="non-terminal residue" evidence="2">
    <location>
        <position position="1"/>
    </location>
</feature>
<dbReference type="InterPro" id="IPR036188">
    <property type="entry name" value="FAD/NAD-bd_sf"/>
</dbReference>
<accession>X1FMM5</accession>
<dbReference type="EMBL" id="BART01040704">
    <property type="protein sequence ID" value="GAH30624.1"/>
    <property type="molecule type" value="Genomic_DNA"/>
</dbReference>